<reference evidence="4" key="1">
    <citation type="journal article" date="2015" name="Genome Announc.">
        <title>Genome sequence of the AIDS-associated pathogen Penicillium marneffei (ATCC18224) and its near taxonomic relative Talaromyces stipitatus (ATCC10500).</title>
        <authorList>
            <person name="Nierman W.C."/>
            <person name="Fedorova-Abrams N.D."/>
            <person name="Andrianopoulos A."/>
        </authorList>
    </citation>
    <scope>NUCLEOTIDE SEQUENCE [LARGE SCALE GENOMIC DNA]</scope>
    <source>
        <strain evidence="4">ATCC 18224 / CBS 334.59 / QM 7333</strain>
    </source>
</reference>
<feature type="compositionally biased region" description="Basic and acidic residues" evidence="1">
    <location>
        <begin position="155"/>
        <end position="176"/>
    </location>
</feature>
<keyword evidence="2" id="KW-0812">Transmembrane</keyword>
<dbReference type="Proteomes" id="UP000001294">
    <property type="component" value="Unassembled WGS sequence"/>
</dbReference>
<name>B6QMW8_TALMQ</name>
<gene>
    <name evidence="3" type="ORF">PMAA_061160</name>
</gene>
<sequence length="176" mass="18786">MHNQWQCYLLLHILTLGRVSTIGYITKGVLTPMTPTATTIAVGSTLTAISTDSLTHTGLSITLAATATKIQSGTTSTNLLPDSSTGSIDAPSINTTASVSNNGAIVGDIVGGVVVIGSLLVAIWFLHGQHKRTPEKPPVVEIPQSTSPRPVYHNLNDDWRKKRSRNSEPDELYDGR</sequence>
<keyword evidence="2" id="KW-0472">Membrane</keyword>
<organism evidence="3 4">
    <name type="scientific">Talaromyces marneffei (strain ATCC 18224 / CBS 334.59 / QM 7333)</name>
    <name type="common">Penicillium marneffei</name>
    <dbReference type="NCBI Taxonomy" id="441960"/>
    <lineage>
        <taxon>Eukaryota</taxon>
        <taxon>Fungi</taxon>
        <taxon>Dikarya</taxon>
        <taxon>Ascomycota</taxon>
        <taxon>Pezizomycotina</taxon>
        <taxon>Eurotiomycetes</taxon>
        <taxon>Eurotiomycetidae</taxon>
        <taxon>Eurotiales</taxon>
        <taxon>Trichocomaceae</taxon>
        <taxon>Talaromyces</taxon>
        <taxon>Talaromyces sect. Talaromyces</taxon>
    </lineage>
</organism>
<evidence type="ECO:0000256" key="2">
    <source>
        <dbReference type="SAM" id="Phobius"/>
    </source>
</evidence>
<accession>B6QMW8</accession>
<protein>
    <submittedName>
        <fullName evidence="3">Uncharacterized protein</fullName>
    </submittedName>
</protein>
<dbReference type="HOGENOM" id="CLU_1525685_0_0_1"/>
<evidence type="ECO:0000313" key="4">
    <source>
        <dbReference type="Proteomes" id="UP000001294"/>
    </source>
</evidence>
<evidence type="ECO:0000256" key="1">
    <source>
        <dbReference type="SAM" id="MobiDB-lite"/>
    </source>
</evidence>
<keyword evidence="4" id="KW-1185">Reference proteome</keyword>
<feature type="region of interest" description="Disordered" evidence="1">
    <location>
        <begin position="133"/>
        <end position="176"/>
    </location>
</feature>
<feature type="transmembrane region" description="Helical" evidence="2">
    <location>
        <begin position="104"/>
        <end position="126"/>
    </location>
</feature>
<dbReference type="AlphaFoldDB" id="B6QMW8"/>
<feature type="transmembrane region" description="Helical" evidence="2">
    <location>
        <begin position="7"/>
        <end position="25"/>
    </location>
</feature>
<proteinExistence type="predicted"/>
<evidence type="ECO:0000313" key="3">
    <source>
        <dbReference type="EMBL" id="EEA22337.1"/>
    </source>
</evidence>
<dbReference type="EMBL" id="DS995903">
    <property type="protein sequence ID" value="EEA22337.1"/>
    <property type="molecule type" value="Genomic_DNA"/>
</dbReference>
<dbReference type="VEuPathDB" id="FungiDB:PMAA_061160"/>
<keyword evidence="2" id="KW-1133">Transmembrane helix</keyword>